<proteinExistence type="predicted"/>
<organism evidence="2 3">
    <name type="scientific">Steinernema hermaphroditum</name>
    <dbReference type="NCBI Taxonomy" id="289476"/>
    <lineage>
        <taxon>Eukaryota</taxon>
        <taxon>Metazoa</taxon>
        <taxon>Ecdysozoa</taxon>
        <taxon>Nematoda</taxon>
        <taxon>Chromadorea</taxon>
        <taxon>Rhabditida</taxon>
        <taxon>Tylenchina</taxon>
        <taxon>Panagrolaimomorpha</taxon>
        <taxon>Strongyloidoidea</taxon>
        <taxon>Steinernematidae</taxon>
        <taxon>Steinernema</taxon>
    </lineage>
</organism>
<keyword evidence="3" id="KW-1185">Reference proteome</keyword>
<feature type="region of interest" description="Disordered" evidence="1">
    <location>
        <begin position="12"/>
        <end position="46"/>
    </location>
</feature>
<reference evidence="2" key="1">
    <citation type="submission" date="2023-06" db="EMBL/GenBank/DDBJ databases">
        <title>Genomic analysis of the entomopathogenic nematode Steinernema hermaphroditum.</title>
        <authorList>
            <person name="Schwarz E.M."/>
            <person name="Heppert J.K."/>
            <person name="Baniya A."/>
            <person name="Schwartz H.T."/>
            <person name="Tan C.-H."/>
            <person name="Antoshechkin I."/>
            <person name="Sternberg P.W."/>
            <person name="Goodrich-Blair H."/>
            <person name="Dillman A.R."/>
        </authorList>
    </citation>
    <scope>NUCLEOTIDE SEQUENCE</scope>
    <source>
        <strain evidence="2">PS9179</strain>
        <tissue evidence="2">Whole animal</tissue>
    </source>
</reference>
<protein>
    <submittedName>
        <fullName evidence="2">Uncharacterized protein</fullName>
    </submittedName>
</protein>
<name>A0AA39I7E9_9BILA</name>
<gene>
    <name evidence="2" type="ORF">QR680_013174</name>
</gene>
<dbReference type="AlphaFoldDB" id="A0AA39I7E9"/>
<evidence type="ECO:0000313" key="3">
    <source>
        <dbReference type="Proteomes" id="UP001175271"/>
    </source>
</evidence>
<sequence length="121" mass="13354">MWEQLLISEQNGSDAGKERVGAKIAQNGNGGTKWERTRQKAMPGVAEGAGPRGIVLEGIVSIARFLKNLSCCSRGTHFRIANWIRSIFFFLVRDPTVLAISFSVGEVESEPDIRQEDLFST</sequence>
<accession>A0AA39I7E9</accession>
<comment type="caution">
    <text evidence="2">The sequence shown here is derived from an EMBL/GenBank/DDBJ whole genome shotgun (WGS) entry which is preliminary data.</text>
</comment>
<evidence type="ECO:0000313" key="2">
    <source>
        <dbReference type="EMBL" id="KAK0417729.1"/>
    </source>
</evidence>
<evidence type="ECO:0000256" key="1">
    <source>
        <dbReference type="SAM" id="MobiDB-lite"/>
    </source>
</evidence>
<dbReference type="Proteomes" id="UP001175271">
    <property type="component" value="Unassembled WGS sequence"/>
</dbReference>
<dbReference type="EMBL" id="JAUCMV010000002">
    <property type="protein sequence ID" value="KAK0417729.1"/>
    <property type="molecule type" value="Genomic_DNA"/>
</dbReference>